<dbReference type="Pfam" id="PF02308">
    <property type="entry name" value="MgtC"/>
    <property type="match status" value="1"/>
</dbReference>
<keyword evidence="5 7" id="KW-1133">Transmembrane helix</keyword>
<comment type="subcellular location">
    <subcellularLocation>
        <location evidence="1">Cell membrane</location>
        <topology evidence="1">Multi-pass membrane protein</topology>
    </subcellularLocation>
</comment>
<dbReference type="PRINTS" id="PR01837">
    <property type="entry name" value="MGTCSAPBPROT"/>
</dbReference>
<evidence type="ECO:0000256" key="1">
    <source>
        <dbReference type="ARBA" id="ARBA00004651"/>
    </source>
</evidence>
<feature type="transmembrane region" description="Helical" evidence="7">
    <location>
        <begin position="76"/>
        <end position="94"/>
    </location>
</feature>
<evidence type="ECO:0000256" key="2">
    <source>
        <dbReference type="ARBA" id="ARBA00009298"/>
    </source>
</evidence>
<evidence type="ECO:0000259" key="8">
    <source>
        <dbReference type="Pfam" id="PF02308"/>
    </source>
</evidence>
<accession>A0A2M6T034</accession>
<comment type="caution">
    <text evidence="9">The sequence shown here is derived from an EMBL/GenBank/DDBJ whole genome shotgun (WGS) entry which is preliminary data.</text>
</comment>
<dbReference type="InterPro" id="IPR003416">
    <property type="entry name" value="MgtC/SapB/SrpB/YhiD_fam"/>
</dbReference>
<comment type="similarity">
    <text evidence="2">Belongs to the MgtC/SapB family.</text>
</comment>
<evidence type="ECO:0000256" key="5">
    <source>
        <dbReference type="ARBA" id="ARBA00022989"/>
    </source>
</evidence>
<evidence type="ECO:0000313" key="10">
    <source>
        <dbReference type="Proteomes" id="UP000229390"/>
    </source>
</evidence>
<feature type="transmembrane region" description="Helical" evidence="7">
    <location>
        <begin position="37"/>
        <end position="56"/>
    </location>
</feature>
<proteinExistence type="inferred from homology"/>
<evidence type="ECO:0000256" key="4">
    <source>
        <dbReference type="ARBA" id="ARBA00022692"/>
    </source>
</evidence>
<reference evidence="10" key="1">
    <citation type="submission" date="2017-09" db="EMBL/GenBank/DDBJ databases">
        <title>Depth-based differentiation of microbial function through sediment-hosted aquifers and enrichment of novel symbionts in the deep terrestrial subsurface.</title>
        <authorList>
            <person name="Probst A.J."/>
            <person name="Ladd B."/>
            <person name="Jarett J.K."/>
            <person name="Geller-Mcgrath D.E."/>
            <person name="Sieber C.M.K."/>
            <person name="Emerson J.B."/>
            <person name="Anantharaman K."/>
            <person name="Thomas B.C."/>
            <person name="Malmstrom R."/>
            <person name="Stieglmeier M."/>
            <person name="Klingl A."/>
            <person name="Woyke T."/>
            <person name="Ryan C.M."/>
            <person name="Banfield J.F."/>
        </authorList>
    </citation>
    <scope>NUCLEOTIDE SEQUENCE [LARGE SCALE GENOMIC DNA]</scope>
</reference>
<dbReference type="Proteomes" id="UP000229390">
    <property type="component" value="Unassembled WGS sequence"/>
</dbReference>
<dbReference type="PANTHER" id="PTHR33778">
    <property type="entry name" value="PROTEIN MGTC"/>
    <property type="match status" value="1"/>
</dbReference>
<protein>
    <recommendedName>
        <fullName evidence="8">MgtC/SapB/SrpB/YhiD N-terminal domain-containing protein</fullName>
    </recommendedName>
</protein>
<dbReference type="AlphaFoldDB" id="A0A2M6T034"/>
<name>A0A2M6T034_9BACT</name>
<dbReference type="PANTHER" id="PTHR33778:SF1">
    <property type="entry name" value="MAGNESIUM TRANSPORTER YHID-RELATED"/>
    <property type="match status" value="1"/>
</dbReference>
<evidence type="ECO:0000313" key="9">
    <source>
        <dbReference type="EMBL" id="PIS38672.1"/>
    </source>
</evidence>
<sequence length="151" mass="16187">MKELFSNLQVLIFFELILAAFLGALVGLEREYQHKEAGLRTCSLVCLGSALFNIIGREIALGLTRTAGISFDPSRILAAVVMGVGFICAGAIIHRETRVEGLTTAASVWLVAAIGGAVASRFYLVAALATFLSLLILAGLRKFEQKFLGKQ</sequence>
<feature type="transmembrane region" description="Helical" evidence="7">
    <location>
        <begin position="123"/>
        <end position="140"/>
    </location>
</feature>
<gene>
    <name evidence="9" type="ORF">COT34_02475</name>
</gene>
<dbReference type="EMBL" id="PEYE01000039">
    <property type="protein sequence ID" value="PIS38672.1"/>
    <property type="molecule type" value="Genomic_DNA"/>
</dbReference>
<keyword evidence="4 7" id="KW-0812">Transmembrane</keyword>
<evidence type="ECO:0000256" key="3">
    <source>
        <dbReference type="ARBA" id="ARBA00022475"/>
    </source>
</evidence>
<evidence type="ECO:0000256" key="7">
    <source>
        <dbReference type="SAM" id="Phobius"/>
    </source>
</evidence>
<dbReference type="GO" id="GO:0005886">
    <property type="term" value="C:plasma membrane"/>
    <property type="evidence" value="ECO:0007669"/>
    <property type="project" value="UniProtKB-SubCell"/>
</dbReference>
<organism evidence="9 10">
    <name type="scientific">Candidatus Nealsonbacteria bacterium CG08_land_8_20_14_0_20_43_11</name>
    <dbReference type="NCBI Taxonomy" id="1974706"/>
    <lineage>
        <taxon>Bacteria</taxon>
        <taxon>Candidatus Nealsoniibacteriota</taxon>
    </lineage>
</organism>
<feature type="domain" description="MgtC/SapB/SrpB/YhiD N-terminal" evidence="8">
    <location>
        <begin position="16"/>
        <end position="145"/>
    </location>
</feature>
<keyword evidence="6 7" id="KW-0472">Membrane</keyword>
<evidence type="ECO:0000256" key="6">
    <source>
        <dbReference type="ARBA" id="ARBA00023136"/>
    </source>
</evidence>
<dbReference type="InterPro" id="IPR049177">
    <property type="entry name" value="MgtC_SapB_SrpB_YhiD_N"/>
</dbReference>
<feature type="transmembrane region" description="Helical" evidence="7">
    <location>
        <begin position="6"/>
        <end position="25"/>
    </location>
</feature>
<keyword evidence="3" id="KW-1003">Cell membrane</keyword>